<feature type="transmembrane region" description="Helical" evidence="6">
    <location>
        <begin position="156"/>
        <end position="173"/>
    </location>
</feature>
<dbReference type="Pfam" id="PF01061">
    <property type="entry name" value="ABC2_membrane"/>
    <property type="match status" value="1"/>
</dbReference>
<evidence type="ECO:0000256" key="2">
    <source>
        <dbReference type="ARBA" id="ARBA00022692"/>
    </source>
</evidence>
<dbReference type="InterPro" id="IPR052902">
    <property type="entry name" value="ABC-2_transporter"/>
</dbReference>
<dbReference type="Proteomes" id="UP000199111">
    <property type="component" value="Unassembled WGS sequence"/>
</dbReference>
<comment type="similarity">
    <text evidence="6">Belongs to the ABC-2 integral membrane protein family.</text>
</comment>
<dbReference type="PANTHER" id="PTHR43027:SF2">
    <property type="entry name" value="TRANSPORT PERMEASE PROTEIN"/>
    <property type="match status" value="1"/>
</dbReference>
<dbReference type="AlphaFoldDB" id="A0A1I3MWM4"/>
<comment type="subcellular location">
    <subcellularLocation>
        <location evidence="6">Cell membrane</location>
        <topology evidence="6">Multi-pass membrane protein</topology>
    </subcellularLocation>
    <subcellularLocation>
        <location evidence="1">Membrane</location>
        <topology evidence="1">Multi-pass membrane protein</topology>
    </subcellularLocation>
</comment>
<dbReference type="InterPro" id="IPR047817">
    <property type="entry name" value="ABC2_TM_bact-type"/>
</dbReference>
<keyword evidence="4 6" id="KW-0472">Membrane</keyword>
<keyword evidence="9" id="KW-1185">Reference proteome</keyword>
<accession>A0A1I3MWM4</accession>
<dbReference type="GO" id="GO:0140359">
    <property type="term" value="F:ABC-type transporter activity"/>
    <property type="evidence" value="ECO:0007669"/>
    <property type="project" value="InterPro"/>
</dbReference>
<evidence type="ECO:0000256" key="5">
    <source>
        <dbReference type="ARBA" id="ARBA00023251"/>
    </source>
</evidence>
<dbReference type="RefSeq" id="WP_093886906.1">
    <property type="nucleotide sequence ID" value="NZ_FOQY01000006.1"/>
</dbReference>
<proteinExistence type="inferred from homology"/>
<evidence type="ECO:0000256" key="4">
    <source>
        <dbReference type="ARBA" id="ARBA00023136"/>
    </source>
</evidence>
<evidence type="ECO:0000313" key="8">
    <source>
        <dbReference type="EMBL" id="SFJ01397.1"/>
    </source>
</evidence>
<feature type="domain" description="ABC transmembrane type-2" evidence="7">
    <location>
        <begin position="8"/>
        <end position="232"/>
    </location>
</feature>
<feature type="transmembrane region" description="Helical" evidence="6">
    <location>
        <begin position="21"/>
        <end position="38"/>
    </location>
</feature>
<keyword evidence="6" id="KW-1003">Cell membrane</keyword>
<evidence type="ECO:0000256" key="3">
    <source>
        <dbReference type="ARBA" id="ARBA00022989"/>
    </source>
</evidence>
<gene>
    <name evidence="8" type="ORF">SAMN05216275_10636</name>
</gene>
<dbReference type="PIRSF" id="PIRSF006648">
    <property type="entry name" value="DrrB"/>
    <property type="match status" value="1"/>
</dbReference>
<dbReference type="EMBL" id="FOQY01000006">
    <property type="protein sequence ID" value="SFJ01397.1"/>
    <property type="molecule type" value="Genomic_DNA"/>
</dbReference>
<evidence type="ECO:0000259" key="7">
    <source>
        <dbReference type="PROSITE" id="PS51012"/>
    </source>
</evidence>
<dbReference type="PROSITE" id="PS51012">
    <property type="entry name" value="ABC_TM2"/>
    <property type="match status" value="1"/>
</dbReference>
<dbReference type="GO" id="GO:0046677">
    <property type="term" value="P:response to antibiotic"/>
    <property type="evidence" value="ECO:0007669"/>
    <property type="project" value="UniProtKB-KW"/>
</dbReference>
<dbReference type="PRINTS" id="PR00164">
    <property type="entry name" value="ABC2TRNSPORT"/>
</dbReference>
<organism evidence="8 9">
    <name type="scientific">Streptosporangium canum</name>
    <dbReference type="NCBI Taxonomy" id="324952"/>
    <lineage>
        <taxon>Bacteria</taxon>
        <taxon>Bacillati</taxon>
        <taxon>Actinomycetota</taxon>
        <taxon>Actinomycetes</taxon>
        <taxon>Streptosporangiales</taxon>
        <taxon>Streptosporangiaceae</taxon>
        <taxon>Streptosporangium</taxon>
    </lineage>
</organism>
<dbReference type="InterPro" id="IPR000412">
    <property type="entry name" value="ABC_2_transport"/>
</dbReference>
<protein>
    <recommendedName>
        <fullName evidence="6">Transport permease protein</fullName>
    </recommendedName>
</protein>
<reference evidence="9" key="1">
    <citation type="submission" date="2016-10" db="EMBL/GenBank/DDBJ databases">
        <authorList>
            <person name="Varghese N."/>
            <person name="Submissions S."/>
        </authorList>
    </citation>
    <scope>NUCLEOTIDE SEQUENCE [LARGE SCALE GENOMIC DNA]</scope>
    <source>
        <strain evidence="9">CGMCC 4.2126</strain>
    </source>
</reference>
<evidence type="ECO:0000256" key="1">
    <source>
        <dbReference type="ARBA" id="ARBA00004141"/>
    </source>
</evidence>
<evidence type="ECO:0000313" key="9">
    <source>
        <dbReference type="Proteomes" id="UP000199111"/>
    </source>
</evidence>
<keyword evidence="3 6" id="KW-1133">Transmembrane helix</keyword>
<keyword evidence="2 6" id="KW-0812">Transmembrane</keyword>
<dbReference type="PANTHER" id="PTHR43027">
    <property type="entry name" value="DOXORUBICIN RESISTANCE ABC TRANSPORTER PERMEASE PROTEIN DRRC-RELATED"/>
    <property type="match status" value="1"/>
</dbReference>
<feature type="transmembrane region" description="Helical" evidence="6">
    <location>
        <begin position="86"/>
        <end position="113"/>
    </location>
</feature>
<feature type="transmembrane region" description="Helical" evidence="6">
    <location>
        <begin position="44"/>
        <end position="66"/>
    </location>
</feature>
<dbReference type="GO" id="GO:0043190">
    <property type="term" value="C:ATP-binding cassette (ABC) transporter complex"/>
    <property type="evidence" value="ECO:0007669"/>
    <property type="project" value="InterPro"/>
</dbReference>
<name>A0A1I3MWM4_9ACTN</name>
<evidence type="ECO:0000256" key="6">
    <source>
        <dbReference type="RuleBase" id="RU361157"/>
    </source>
</evidence>
<dbReference type="InterPro" id="IPR013525">
    <property type="entry name" value="ABC2_TM"/>
</dbReference>
<feature type="transmembrane region" description="Helical" evidence="6">
    <location>
        <begin position="208"/>
        <end position="229"/>
    </location>
</feature>
<feature type="transmembrane region" description="Helical" evidence="6">
    <location>
        <begin position="125"/>
        <end position="149"/>
    </location>
</feature>
<dbReference type="GeneID" id="96297989"/>
<keyword evidence="6" id="KW-0813">Transport</keyword>
<keyword evidence="5" id="KW-0046">Antibiotic resistance</keyword>
<sequence>MKAFAHLSATELRLLARDPGSLFFMVAFPSMLLMLNGGSDRLEIHLPGYLAMILAIGGITALPATLATYRERKVLRRLATTPVSPFVLLTAQIVAQLSMALAGAAIVTGVGVIGFGVDPPAHPAWLAPAFVLSALMCYAIGFVIAAVVPRARTAELIGLLVMFPMIFLAGAAIPREGVPETMHRIGDYLPLTHAVTALRESWSDVPTLPPLLILSGIVVLGTAVAAALFRWE</sequence>